<name>A0A2G5EMB4_AQUCA</name>
<dbReference type="PANTHER" id="PTHR31415:SF4">
    <property type="entry name" value="NDR1_HIN1-LIKE PROTEIN 3"/>
    <property type="match status" value="1"/>
</dbReference>
<accession>A0A2G5EMB4</accession>
<dbReference type="Proteomes" id="UP000230069">
    <property type="component" value="Unassembled WGS sequence"/>
</dbReference>
<comment type="subcellular location">
    <subcellularLocation>
        <location evidence="1">Membrane</location>
    </subcellularLocation>
</comment>
<dbReference type="InterPro" id="IPR044839">
    <property type="entry name" value="NDR1-like"/>
</dbReference>
<keyword evidence="2" id="KW-0472">Membrane</keyword>
<evidence type="ECO:0000313" key="4">
    <source>
        <dbReference type="Proteomes" id="UP000230069"/>
    </source>
</evidence>
<organism evidence="3 4">
    <name type="scientific">Aquilegia coerulea</name>
    <name type="common">Rocky mountain columbine</name>
    <dbReference type="NCBI Taxonomy" id="218851"/>
    <lineage>
        <taxon>Eukaryota</taxon>
        <taxon>Viridiplantae</taxon>
        <taxon>Streptophyta</taxon>
        <taxon>Embryophyta</taxon>
        <taxon>Tracheophyta</taxon>
        <taxon>Spermatophyta</taxon>
        <taxon>Magnoliopsida</taxon>
        <taxon>Ranunculales</taxon>
        <taxon>Ranunculaceae</taxon>
        <taxon>Thalictroideae</taxon>
        <taxon>Aquilegia</taxon>
    </lineage>
</organism>
<dbReference type="GO" id="GO:0098542">
    <property type="term" value="P:defense response to other organism"/>
    <property type="evidence" value="ECO:0007669"/>
    <property type="project" value="InterPro"/>
</dbReference>
<dbReference type="GO" id="GO:0009506">
    <property type="term" value="C:plasmodesma"/>
    <property type="evidence" value="ECO:0007669"/>
    <property type="project" value="TreeGrafter"/>
</dbReference>
<sequence>MIIFVIVLHPENVEFHVVNASLAEFDFITNNNVNTIVYNLSIEARVRNPNKKIGYYYDRIDGKAFYEKEQFAYIILGDHFYQGHKNNTMLHILFQGNSSIPLQGSKLEKFSKEFDKAKNDGAVKFYIRFGVRCRLKIGHYKSIYSKPKIHCYLRVPLLTNNGTSIVFFGTTCDVGFPLARKGDVSNV</sequence>
<dbReference type="STRING" id="218851.A0A2G5EMB4"/>
<gene>
    <name evidence="3" type="ORF">AQUCO_00700915v1</name>
</gene>
<evidence type="ECO:0000256" key="1">
    <source>
        <dbReference type="ARBA" id="ARBA00004370"/>
    </source>
</evidence>
<evidence type="ECO:0000256" key="2">
    <source>
        <dbReference type="ARBA" id="ARBA00023136"/>
    </source>
</evidence>
<dbReference type="InParanoid" id="A0A2G5EMB4"/>
<dbReference type="PANTHER" id="PTHR31415">
    <property type="entry name" value="OS05G0367900 PROTEIN"/>
    <property type="match status" value="1"/>
</dbReference>
<evidence type="ECO:0000313" key="3">
    <source>
        <dbReference type="EMBL" id="PIA56883.1"/>
    </source>
</evidence>
<keyword evidence="4" id="KW-1185">Reference proteome</keyword>
<dbReference type="GO" id="GO:0005886">
    <property type="term" value="C:plasma membrane"/>
    <property type="evidence" value="ECO:0007669"/>
    <property type="project" value="TreeGrafter"/>
</dbReference>
<dbReference type="AlphaFoldDB" id="A0A2G5EMB4"/>
<reference evidence="3 4" key="1">
    <citation type="submission" date="2017-09" db="EMBL/GenBank/DDBJ databases">
        <title>WGS assembly of Aquilegia coerulea Goldsmith.</title>
        <authorList>
            <person name="Hodges S."/>
            <person name="Kramer E."/>
            <person name="Nordborg M."/>
            <person name="Tomkins J."/>
            <person name="Borevitz J."/>
            <person name="Derieg N."/>
            <person name="Yan J."/>
            <person name="Mihaltcheva S."/>
            <person name="Hayes R.D."/>
            <person name="Rokhsar D."/>
        </authorList>
    </citation>
    <scope>NUCLEOTIDE SEQUENCE [LARGE SCALE GENOMIC DNA]</scope>
    <source>
        <strain evidence="4">cv. Goldsmith</strain>
    </source>
</reference>
<proteinExistence type="predicted"/>
<dbReference type="EMBL" id="KZ305024">
    <property type="protein sequence ID" value="PIA56883.1"/>
    <property type="molecule type" value="Genomic_DNA"/>
</dbReference>
<protein>
    <submittedName>
        <fullName evidence="3">Uncharacterized protein</fullName>
    </submittedName>
</protein>
<dbReference type="OrthoDB" id="1889094at2759"/>